<dbReference type="InterPro" id="IPR016039">
    <property type="entry name" value="Thiolase-like"/>
</dbReference>
<dbReference type="Gene3D" id="3.40.47.10">
    <property type="match status" value="1"/>
</dbReference>
<dbReference type="EMBL" id="JBHLZP010000007">
    <property type="protein sequence ID" value="MFB9831060.1"/>
    <property type="molecule type" value="Genomic_DNA"/>
</dbReference>
<evidence type="ECO:0000259" key="1">
    <source>
        <dbReference type="Pfam" id="PF02801"/>
    </source>
</evidence>
<proteinExistence type="predicted"/>
<protein>
    <recommendedName>
        <fullName evidence="1">Beta-ketoacyl synthase C-terminal domain-containing protein</fullName>
    </recommendedName>
</protein>
<dbReference type="InterPro" id="IPR014031">
    <property type="entry name" value="Ketoacyl_synth_C"/>
</dbReference>
<reference evidence="2 3" key="1">
    <citation type="submission" date="2024-09" db="EMBL/GenBank/DDBJ databases">
        <authorList>
            <person name="Sun Q."/>
            <person name="Mori K."/>
        </authorList>
    </citation>
    <scope>NUCLEOTIDE SEQUENCE [LARGE SCALE GENOMIC DNA]</scope>
    <source>
        <strain evidence="2 3">TBRC 0563</strain>
    </source>
</reference>
<evidence type="ECO:0000313" key="3">
    <source>
        <dbReference type="Proteomes" id="UP001589627"/>
    </source>
</evidence>
<keyword evidence="3" id="KW-1185">Reference proteome</keyword>
<feature type="domain" description="Beta-ketoacyl synthase C-terminal" evidence="1">
    <location>
        <begin position="2"/>
        <end position="25"/>
    </location>
</feature>
<comment type="caution">
    <text evidence="2">The sequence shown here is derived from an EMBL/GenBank/DDBJ whole genome shotgun (WGS) entry which is preliminary data.</text>
</comment>
<sequence>MQYAEGHGTGIRLSDPIEAEALSAVL</sequence>
<organism evidence="2 3">
    <name type="scientific">Actinoallomurus acaciae</name>
    <dbReference type="NCBI Taxonomy" id="502577"/>
    <lineage>
        <taxon>Bacteria</taxon>
        <taxon>Bacillati</taxon>
        <taxon>Actinomycetota</taxon>
        <taxon>Actinomycetes</taxon>
        <taxon>Streptosporangiales</taxon>
        <taxon>Thermomonosporaceae</taxon>
        <taxon>Actinoallomurus</taxon>
    </lineage>
</organism>
<evidence type="ECO:0000313" key="2">
    <source>
        <dbReference type="EMBL" id="MFB9831060.1"/>
    </source>
</evidence>
<dbReference type="RefSeq" id="WP_378194468.1">
    <property type="nucleotide sequence ID" value="NZ_JBHLZP010000007.1"/>
</dbReference>
<name>A0ABV5Y7S1_9ACTN</name>
<accession>A0ABV5Y7S1</accession>
<dbReference type="Proteomes" id="UP001589627">
    <property type="component" value="Unassembled WGS sequence"/>
</dbReference>
<gene>
    <name evidence="2" type="ORF">ACFFNX_02515</name>
</gene>
<dbReference type="Pfam" id="PF02801">
    <property type="entry name" value="Ketoacyl-synt_C"/>
    <property type="match status" value="1"/>
</dbReference>